<reference evidence="4 5" key="1">
    <citation type="submission" date="2020-05" db="EMBL/GenBank/DDBJ databases">
        <authorList>
            <person name="Niu N."/>
        </authorList>
    </citation>
    <scope>NUCLEOTIDE SEQUENCE [LARGE SCALE GENOMIC DNA]</scope>
    <source>
        <strain evidence="4 5">3340-03</strain>
    </source>
</reference>
<dbReference type="RefSeq" id="WP_171679758.1">
    <property type="nucleotide sequence ID" value="NZ_JABGBN010000001.1"/>
</dbReference>
<dbReference type="PANTHER" id="PTHR35149:SF2">
    <property type="entry name" value="DUF262 DOMAIN-CONTAINING PROTEIN"/>
    <property type="match status" value="1"/>
</dbReference>
<feature type="domain" description="GmrSD restriction endonucleases N-terminal" evidence="2">
    <location>
        <begin position="46"/>
        <end position="228"/>
    </location>
</feature>
<evidence type="ECO:0000259" key="3">
    <source>
        <dbReference type="Pfam" id="PF25202"/>
    </source>
</evidence>
<dbReference type="Pfam" id="PF25202">
    <property type="entry name" value="DUF7834"/>
    <property type="match status" value="1"/>
</dbReference>
<dbReference type="Proteomes" id="UP000537862">
    <property type="component" value="Unassembled WGS sequence"/>
</dbReference>
<dbReference type="AlphaFoldDB" id="A0A849P807"/>
<evidence type="ECO:0000313" key="4">
    <source>
        <dbReference type="EMBL" id="NOL51087.1"/>
    </source>
</evidence>
<gene>
    <name evidence="4" type="ORF">HKX39_02700</name>
</gene>
<comment type="caution">
    <text evidence="4">The sequence shown here is derived from an EMBL/GenBank/DDBJ whole genome shotgun (WGS) entry which is preliminary data.</text>
</comment>
<evidence type="ECO:0000259" key="2">
    <source>
        <dbReference type="Pfam" id="PF03235"/>
    </source>
</evidence>
<sequence length="523" mass="61029">MLYRRRLYNENRLVRNKVRVSRWSIGKMTNKAAIEGVVSAEVKTLADIFKHKLKIPFYQRPYKWNRDNVSQLWLDLKKAFDDNKDQAYRLGTIVIHHNKQPEGENEQNASQEIQHDIVDGQQRLVTLVLLLLALQKEGELESGEDFSNLLEHHFEADISWHNLLENSQFLKECVGGLNDKKDFRNYLLNQCEFVYIVLNSLGQAFQFFDSQNARGKSLAAYDLLKAFHLRAIPAIDENKKLLEDYVSNWEGAVEGNDEGNTNDGKPILAKIINALLYRLRKIRRDEMDFFEFTTDDLDIFKGLDAKDREKYPYLKAMSGKNFQICQTLFNGEDFFKYIEHYREQYRKLFAKDEGLLAAPIFKSGDVQQHQKDDEKGDEKSSANQQGKDKAKTWYDLINQDDINRLTGDKNLRNFFELSIMLYYDKFGEDGLDAALHKAFVNAYQIRLLHHSQVRMGKDNVELLLKFIRCIDYAQQPSDIEKFTVDSASIRKKIKDKNNTANHETNTDKSFNYIAKYFKDKGLA</sequence>
<dbReference type="EMBL" id="JABGBN010000001">
    <property type="protein sequence ID" value="NOL51087.1"/>
    <property type="molecule type" value="Genomic_DNA"/>
</dbReference>
<evidence type="ECO:0000313" key="5">
    <source>
        <dbReference type="Proteomes" id="UP000537862"/>
    </source>
</evidence>
<dbReference type="Pfam" id="PF03235">
    <property type="entry name" value="GmrSD_N"/>
    <property type="match status" value="1"/>
</dbReference>
<dbReference type="InterPro" id="IPR004919">
    <property type="entry name" value="GmrSD_N"/>
</dbReference>
<feature type="compositionally biased region" description="Basic and acidic residues" evidence="1">
    <location>
        <begin position="368"/>
        <end position="387"/>
    </location>
</feature>
<dbReference type="InterPro" id="IPR057156">
    <property type="entry name" value="DUF7834"/>
</dbReference>
<protein>
    <submittedName>
        <fullName evidence="4">DUF262 domain-containing protein</fullName>
    </submittedName>
</protein>
<evidence type="ECO:0000256" key="1">
    <source>
        <dbReference type="SAM" id="MobiDB-lite"/>
    </source>
</evidence>
<feature type="region of interest" description="Disordered" evidence="1">
    <location>
        <begin position="366"/>
        <end position="387"/>
    </location>
</feature>
<proteinExistence type="predicted"/>
<organism evidence="4 5">
    <name type="scientific">Pelistega suis</name>
    <dbReference type="NCBI Taxonomy" id="1631957"/>
    <lineage>
        <taxon>Bacteria</taxon>
        <taxon>Pseudomonadati</taxon>
        <taxon>Pseudomonadota</taxon>
        <taxon>Betaproteobacteria</taxon>
        <taxon>Burkholderiales</taxon>
        <taxon>Alcaligenaceae</taxon>
        <taxon>Pelistega</taxon>
    </lineage>
</organism>
<accession>A0A849P807</accession>
<keyword evidence="5" id="KW-1185">Reference proteome</keyword>
<name>A0A849P807_9BURK</name>
<dbReference type="PANTHER" id="PTHR35149">
    <property type="entry name" value="SLL5132 PROTEIN"/>
    <property type="match status" value="1"/>
</dbReference>
<feature type="domain" description="DUF7834" evidence="3">
    <location>
        <begin position="243"/>
        <end position="492"/>
    </location>
</feature>